<sequence>MTTTLRSALPTYVAPTLGARITLPASSTDEAVRGSGRQVRILRAPSLGELRELVTREIRAFAMTFVGETRAQRKRGEFAGKTAYMAIAAGVLAKLDAGDFVGAVTAHVEGFGLGVVLPPQLGGAIGECFELPAPVDKRKLVLDEEAAVEEEVAERTEELTLVTAESPLPPAPAPDRPVRHAA</sequence>
<evidence type="ECO:0000313" key="3">
    <source>
        <dbReference type="Proteomes" id="UP000019151"/>
    </source>
</evidence>
<keyword evidence="3" id="KW-1185">Reference proteome</keyword>
<dbReference type="RefSeq" id="WP_025413586.1">
    <property type="nucleotide sequence ID" value="NZ_CP007129.1"/>
</dbReference>
<reference evidence="2 3" key="1">
    <citation type="journal article" date="2014" name="Genome Announc.">
        <title>Genome Sequence and Methylome of Soil Bacterium Gemmatirosa kalamazoonensis KBS708T, a Member of the Rarely Cultivated Gemmatimonadetes Phylum.</title>
        <authorList>
            <person name="Debruyn J.M."/>
            <person name="Radosevich M."/>
            <person name="Wommack K.E."/>
            <person name="Polson S.W."/>
            <person name="Hauser L.J."/>
            <person name="Fawaz M.N."/>
            <person name="Korlach J."/>
            <person name="Tsai Y.C."/>
        </authorList>
    </citation>
    <scope>NUCLEOTIDE SEQUENCE [LARGE SCALE GENOMIC DNA]</scope>
    <source>
        <strain evidence="2 3">KBS708</strain>
        <plasmid evidence="3">Plasmid 1</plasmid>
    </source>
</reference>
<dbReference type="KEGG" id="gba:J421_4699"/>
<geneLocation type="plasmid" evidence="2 3">
    <name>1</name>
</geneLocation>
<gene>
    <name evidence="2" type="ORF">J421_4699</name>
</gene>
<dbReference type="AlphaFoldDB" id="W0RMH0"/>
<dbReference type="EMBL" id="CP007129">
    <property type="protein sequence ID" value="AHG92234.1"/>
    <property type="molecule type" value="Genomic_DNA"/>
</dbReference>
<dbReference type="InParanoid" id="W0RMH0"/>
<proteinExistence type="predicted"/>
<keyword evidence="2" id="KW-0614">Plasmid</keyword>
<dbReference type="Proteomes" id="UP000019151">
    <property type="component" value="Plasmid 1"/>
</dbReference>
<accession>W0RMH0</accession>
<feature type="region of interest" description="Disordered" evidence="1">
    <location>
        <begin position="153"/>
        <end position="182"/>
    </location>
</feature>
<organism evidence="2 3">
    <name type="scientific">Gemmatirosa kalamazoonensis</name>
    <dbReference type="NCBI Taxonomy" id="861299"/>
    <lineage>
        <taxon>Bacteria</taxon>
        <taxon>Pseudomonadati</taxon>
        <taxon>Gemmatimonadota</taxon>
        <taxon>Gemmatimonadia</taxon>
        <taxon>Gemmatimonadales</taxon>
        <taxon>Gemmatimonadaceae</taxon>
        <taxon>Gemmatirosa</taxon>
    </lineage>
</organism>
<name>W0RMH0_9BACT</name>
<evidence type="ECO:0000313" key="2">
    <source>
        <dbReference type="EMBL" id="AHG92234.1"/>
    </source>
</evidence>
<protein>
    <submittedName>
        <fullName evidence="2">Uncharacterized protein</fullName>
    </submittedName>
</protein>
<dbReference type="HOGENOM" id="CLU_1480031_0_0_0"/>
<evidence type="ECO:0000256" key="1">
    <source>
        <dbReference type="SAM" id="MobiDB-lite"/>
    </source>
</evidence>